<dbReference type="STRING" id="33097.A0A150FVU8"/>
<feature type="region of interest" description="Disordered" evidence="5">
    <location>
        <begin position="610"/>
        <end position="649"/>
    </location>
</feature>
<evidence type="ECO:0000256" key="2">
    <source>
        <dbReference type="ARBA" id="ARBA00022679"/>
    </source>
</evidence>
<keyword evidence="7" id="KW-1185">Reference proteome</keyword>
<dbReference type="PROSITE" id="PS51687">
    <property type="entry name" value="SAM_MT_RNA_M5U"/>
    <property type="match status" value="1"/>
</dbReference>
<dbReference type="InterPro" id="IPR053304">
    <property type="entry name" value="RNA_M5U_MTase"/>
</dbReference>
<feature type="region of interest" description="Disordered" evidence="5">
    <location>
        <begin position="122"/>
        <end position="185"/>
    </location>
</feature>
<evidence type="ECO:0000256" key="5">
    <source>
        <dbReference type="SAM" id="MobiDB-lite"/>
    </source>
</evidence>
<dbReference type="GO" id="GO:0032259">
    <property type="term" value="P:methylation"/>
    <property type="evidence" value="ECO:0007669"/>
    <property type="project" value="UniProtKB-KW"/>
</dbReference>
<proteinExistence type="inferred from homology"/>
<feature type="compositionally biased region" description="Low complexity" evidence="5">
    <location>
        <begin position="520"/>
        <end position="531"/>
    </location>
</feature>
<dbReference type="Gene3D" id="3.40.50.150">
    <property type="entry name" value="Vaccinia Virus protein VP39"/>
    <property type="match status" value="1"/>
</dbReference>
<keyword evidence="1 4" id="KW-0489">Methyltransferase</keyword>
<feature type="compositionally biased region" description="Polar residues" evidence="5">
    <location>
        <begin position="557"/>
        <end position="567"/>
    </location>
</feature>
<feature type="compositionally biased region" description="Gly residues" evidence="5">
    <location>
        <begin position="632"/>
        <end position="648"/>
    </location>
</feature>
<feature type="compositionally biased region" description="Gly residues" evidence="5">
    <location>
        <begin position="171"/>
        <end position="182"/>
    </location>
</feature>
<sequence length="1020" mass="103599">MPRRRRPTTPKERQRRQLLQQREHAEGLGLGHWLEGVRAAASVAAANAAAAAASGNTTATPAAAAEGRESAVAATSASGRSAAAAAAAAAASVPLPPVDDDALRLYADRRLAAALAEAKEVAAAERRRRSSREEEAVDEEAEDEEAEVEVEAGAGGGGGGELARQVEDRGGGIGSRGGGSGGRVRPSRLEAWSNVALIEGWLDAVFKNKYYKTVRACTTHQAFEGKPSSWTCYKYTVLCNPVRKQTPDNTNIELYDLGLDPAEVKDSNPFLRIHPGRSVWNLTAAMDPKHDELYGKFQKLQYKNCAFTQGGSGGGGRSRDGPPQRADGAGRPTAAAAAAARPVPAAYTAAAAADPSSELGCRHFGACSGCSLQDGLAAPPLYGEAVEFFRGLGLDEVPAVMKASHGWRCRAKLAVRGPAGRPLVGLFREGSHDVVDIVGGPAAPAAATPAGGGLRRGGGGAGSAGGGSGRGAPAAGAGSGVGVGVGSEATCVAHHPRINQAAALIKELATQLRIQPYNEPPAASGPAARGANKTRGSGPGPGPGRGRGPAPAGAAVTSDTASASGSRSDAGLGSGLLRYVQLTAVPSRPGGRAEEDPQAGVQVVLVINAPPPSPPSTSPPRPATTALEGVVEGAGPGTGAGTGAGMEGGPEAVLSAEEQAAALRVLEADPRVAPAVALCRLLWRMAGPGGPMAPAPAPHPTSTDDPGADVGGSRRQAPAAAAAAPPPLVHSIWLNFQPSADRNAVLGPGWLHVGGPAAAWQEFGGVAAAVGPGSFVQANYGAMQLVLRRIADMVPEGARVTELHAGIGVIGLSLAARRRLAGLRLVEVNPHAAAPFRASLAGLRHRLQQEQQRLVASGGQQEGEEGPAAAAAAAAAVMPDVEYLTAEAGSEPGRFLAGCDTLVVDPPRKGLGSSLLEALTAPPQAAVAHAAAAVAEGEQEGEREGEREGRWRGPRRLVYLSCGFRALQGDLAALLAGGWRLRSATAFLFFPGTDSLETLVLLTRGEEEGKGQEGRSVDLC</sequence>
<keyword evidence="3 4" id="KW-0949">S-adenosyl-L-methionine</keyword>
<feature type="binding site" evidence="4">
    <location>
        <position position="905"/>
    </location>
    <ligand>
        <name>S-adenosyl-L-methionine</name>
        <dbReference type="ChEBI" id="CHEBI:59789"/>
    </ligand>
</feature>
<evidence type="ECO:0000256" key="4">
    <source>
        <dbReference type="PROSITE-ProRule" id="PRU01024"/>
    </source>
</evidence>
<comment type="caution">
    <text evidence="6">The sequence shown here is derived from an EMBL/GenBank/DDBJ whole genome shotgun (WGS) entry which is preliminary data.</text>
</comment>
<dbReference type="SUPFAM" id="SSF53335">
    <property type="entry name" value="S-adenosyl-L-methionine-dependent methyltransferases"/>
    <property type="match status" value="1"/>
</dbReference>
<feature type="region of interest" description="Disordered" evidence="5">
    <location>
        <begin position="445"/>
        <end position="479"/>
    </location>
</feature>
<dbReference type="EMBL" id="LSYV01000297">
    <property type="protein sequence ID" value="KXZ41742.1"/>
    <property type="molecule type" value="Genomic_DNA"/>
</dbReference>
<feature type="region of interest" description="Disordered" evidence="5">
    <location>
        <begin position="308"/>
        <end position="337"/>
    </location>
</feature>
<feature type="region of interest" description="Disordered" evidence="5">
    <location>
        <begin position="691"/>
        <end position="721"/>
    </location>
</feature>
<keyword evidence="2 4" id="KW-0808">Transferase</keyword>
<feature type="binding site" evidence="4">
    <location>
        <position position="827"/>
    </location>
    <ligand>
        <name>S-adenosyl-L-methionine</name>
        <dbReference type="ChEBI" id="CHEBI:59789"/>
    </ligand>
</feature>
<dbReference type="GO" id="GO:0006396">
    <property type="term" value="P:RNA processing"/>
    <property type="evidence" value="ECO:0007669"/>
    <property type="project" value="InterPro"/>
</dbReference>
<dbReference type="GO" id="GO:0008173">
    <property type="term" value="F:RNA methyltransferase activity"/>
    <property type="evidence" value="ECO:0007669"/>
    <property type="project" value="InterPro"/>
</dbReference>
<feature type="compositionally biased region" description="Acidic residues" evidence="5">
    <location>
        <begin position="135"/>
        <end position="150"/>
    </location>
</feature>
<dbReference type="InterPro" id="IPR010280">
    <property type="entry name" value="U5_MeTrfase_fam"/>
</dbReference>
<dbReference type="OrthoDB" id="10250660at2759"/>
<feature type="compositionally biased region" description="Low complexity" evidence="5">
    <location>
        <begin position="326"/>
        <end position="337"/>
    </location>
</feature>
<dbReference type="InterPro" id="IPR029063">
    <property type="entry name" value="SAM-dependent_MTases_sf"/>
</dbReference>
<dbReference type="PANTHER" id="PTHR47548">
    <property type="entry name" value="BNAA06G32370D PROTEIN"/>
    <property type="match status" value="1"/>
</dbReference>
<organism evidence="6 7">
    <name type="scientific">Gonium pectorale</name>
    <name type="common">Green alga</name>
    <dbReference type="NCBI Taxonomy" id="33097"/>
    <lineage>
        <taxon>Eukaryota</taxon>
        <taxon>Viridiplantae</taxon>
        <taxon>Chlorophyta</taxon>
        <taxon>core chlorophytes</taxon>
        <taxon>Chlorophyceae</taxon>
        <taxon>CS clade</taxon>
        <taxon>Chlamydomonadales</taxon>
        <taxon>Volvocaceae</taxon>
        <taxon>Gonium</taxon>
    </lineage>
</organism>
<dbReference type="AlphaFoldDB" id="A0A150FVU8"/>
<evidence type="ECO:0000256" key="3">
    <source>
        <dbReference type="ARBA" id="ARBA00022691"/>
    </source>
</evidence>
<feature type="compositionally biased region" description="Gly residues" evidence="5">
    <location>
        <begin position="450"/>
        <end position="470"/>
    </location>
</feature>
<feature type="compositionally biased region" description="Pro residues" evidence="5">
    <location>
        <begin position="610"/>
        <end position="622"/>
    </location>
</feature>
<feature type="region of interest" description="Disordered" evidence="5">
    <location>
        <begin position="517"/>
        <end position="572"/>
    </location>
</feature>
<gene>
    <name evidence="6" type="ORF">GPECTOR_298g806</name>
</gene>
<reference evidence="7" key="1">
    <citation type="journal article" date="2016" name="Nat. Commun.">
        <title>The Gonium pectorale genome demonstrates co-option of cell cycle regulation during the evolution of multicellularity.</title>
        <authorList>
            <person name="Hanschen E.R."/>
            <person name="Marriage T.N."/>
            <person name="Ferris P.J."/>
            <person name="Hamaji T."/>
            <person name="Toyoda A."/>
            <person name="Fujiyama A."/>
            <person name="Neme R."/>
            <person name="Noguchi H."/>
            <person name="Minakuchi Y."/>
            <person name="Suzuki M."/>
            <person name="Kawai-Toyooka H."/>
            <person name="Smith D.R."/>
            <person name="Sparks H."/>
            <person name="Anderson J."/>
            <person name="Bakaric R."/>
            <person name="Luria V."/>
            <person name="Karger A."/>
            <person name="Kirschner M.W."/>
            <person name="Durand P.M."/>
            <person name="Michod R.E."/>
            <person name="Nozaki H."/>
            <person name="Olson B.J."/>
        </authorList>
    </citation>
    <scope>NUCLEOTIDE SEQUENCE [LARGE SCALE GENOMIC DNA]</scope>
    <source>
        <strain evidence="7">NIES-2863</strain>
    </source>
</reference>
<evidence type="ECO:0000313" key="7">
    <source>
        <dbReference type="Proteomes" id="UP000075714"/>
    </source>
</evidence>
<feature type="compositionally biased region" description="Gly residues" evidence="5">
    <location>
        <begin position="537"/>
        <end position="547"/>
    </location>
</feature>
<feature type="active site" description="Nucleophile" evidence="4">
    <location>
        <position position="962"/>
    </location>
</feature>
<feature type="binding site" evidence="4">
    <location>
        <position position="777"/>
    </location>
    <ligand>
        <name>S-adenosyl-L-methionine</name>
        <dbReference type="ChEBI" id="CHEBI:59789"/>
    </ligand>
</feature>
<protein>
    <submittedName>
        <fullName evidence="6">Uncharacterized protein</fullName>
    </submittedName>
</protein>
<accession>A0A150FVU8</accession>
<comment type="similarity">
    <text evidence="4">Belongs to the class I-like SAM-binding methyltransferase superfamily. RNA M5U methyltransferase family.</text>
</comment>
<comment type="caution">
    <text evidence="4">Lacks conserved residue(s) required for the propagation of feature annotation.</text>
</comment>
<name>A0A150FVU8_GONPE</name>
<dbReference type="Proteomes" id="UP000075714">
    <property type="component" value="Unassembled WGS sequence"/>
</dbReference>
<evidence type="ECO:0000313" key="6">
    <source>
        <dbReference type="EMBL" id="KXZ41742.1"/>
    </source>
</evidence>
<dbReference type="PANTHER" id="PTHR47548:SF1">
    <property type="entry name" value="S-ADENOSYL-L-METHIONINE-DEPENDENT METHYLTRANSFERASES SUPERFAMILY PROTEIN"/>
    <property type="match status" value="1"/>
</dbReference>
<evidence type="ECO:0000256" key="1">
    <source>
        <dbReference type="ARBA" id="ARBA00022603"/>
    </source>
</evidence>